<name>A0AAW0FSV7_9APHY</name>
<gene>
    <name evidence="1" type="ORF">QCA50_012877</name>
</gene>
<keyword evidence="2" id="KW-1185">Reference proteome</keyword>
<proteinExistence type="predicted"/>
<sequence length="89" mass="10382">MEAIVRQPITNFIMKTLSGRDVNGNPLRKENWVKKSIIELKRYTGSNFTSKLIPTSNQKPNQSDLDFVKSYITYLNANYKYSPSRPRRI</sequence>
<dbReference type="Proteomes" id="UP001385951">
    <property type="component" value="Unassembled WGS sequence"/>
</dbReference>
<evidence type="ECO:0000313" key="1">
    <source>
        <dbReference type="EMBL" id="KAK7683906.1"/>
    </source>
</evidence>
<dbReference type="AlphaFoldDB" id="A0AAW0FSV7"/>
<accession>A0AAW0FSV7</accession>
<reference evidence="1 2" key="1">
    <citation type="submission" date="2022-09" db="EMBL/GenBank/DDBJ databases">
        <authorList>
            <person name="Palmer J.M."/>
        </authorList>
    </citation>
    <scope>NUCLEOTIDE SEQUENCE [LARGE SCALE GENOMIC DNA]</scope>
    <source>
        <strain evidence="1 2">DSM 7382</strain>
    </source>
</reference>
<evidence type="ECO:0000313" key="2">
    <source>
        <dbReference type="Proteomes" id="UP001385951"/>
    </source>
</evidence>
<organism evidence="1 2">
    <name type="scientific">Cerrena zonata</name>
    <dbReference type="NCBI Taxonomy" id="2478898"/>
    <lineage>
        <taxon>Eukaryota</taxon>
        <taxon>Fungi</taxon>
        <taxon>Dikarya</taxon>
        <taxon>Basidiomycota</taxon>
        <taxon>Agaricomycotina</taxon>
        <taxon>Agaricomycetes</taxon>
        <taxon>Polyporales</taxon>
        <taxon>Cerrenaceae</taxon>
        <taxon>Cerrena</taxon>
    </lineage>
</organism>
<protein>
    <submittedName>
        <fullName evidence="1">Uncharacterized protein</fullName>
    </submittedName>
</protein>
<dbReference type="EMBL" id="JASBNA010000028">
    <property type="protein sequence ID" value="KAK7683906.1"/>
    <property type="molecule type" value="Genomic_DNA"/>
</dbReference>
<comment type="caution">
    <text evidence="1">The sequence shown here is derived from an EMBL/GenBank/DDBJ whole genome shotgun (WGS) entry which is preliminary data.</text>
</comment>